<evidence type="ECO:0000256" key="6">
    <source>
        <dbReference type="ARBA" id="ARBA00022832"/>
    </source>
</evidence>
<evidence type="ECO:0000256" key="5">
    <source>
        <dbReference type="ARBA" id="ARBA00022723"/>
    </source>
</evidence>
<dbReference type="RefSeq" id="XP_013164773.1">
    <property type="nucleotide sequence ID" value="XM_013309319.1"/>
</dbReference>
<reference evidence="16" key="1">
    <citation type="submission" date="2025-08" db="UniProtKB">
        <authorList>
            <consortium name="RefSeq"/>
        </authorList>
    </citation>
    <scope>IDENTIFICATION</scope>
</reference>
<protein>
    <submittedName>
        <fullName evidence="16">Acyl-CoA Delta(11) desaturase-like</fullName>
    </submittedName>
</protein>
<keyword evidence="7 14" id="KW-1133">Transmembrane helix</keyword>
<dbReference type="Proteomes" id="UP000694872">
    <property type="component" value="Unplaced"/>
</dbReference>
<evidence type="ECO:0000256" key="8">
    <source>
        <dbReference type="ARBA" id="ARBA00023002"/>
    </source>
</evidence>
<evidence type="ECO:0000256" key="10">
    <source>
        <dbReference type="ARBA" id="ARBA00023098"/>
    </source>
</evidence>
<dbReference type="PANTHER" id="PTHR11351:SF92">
    <property type="entry name" value="ACYL-COA DESATURASE 2-LIKE PROTEIN"/>
    <property type="match status" value="1"/>
</dbReference>
<keyword evidence="10" id="KW-0443">Lipid metabolism</keyword>
<feature type="domain" description="Fatty acid desaturase" evidence="15">
    <location>
        <begin position="56"/>
        <end position="260"/>
    </location>
</feature>
<dbReference type="GeneID" id="106115783"/>
<dbReference type="InterPro" id="IPR015876">
    <property type="entry name" value="Acyl-CoA_DS"/>
</dbReference>
<dbReference type="GO" id="GO:0006636">
    <property type="term" value="P:unsaturated fatty acid biosynthetic process"/>
    <property type="evidence" value="ECO:0007669"/>
    <property type="project" value="TreeGrafter"/>
</dbReference>
<evidence type="ECO:0000256" key="2">
    <source>
        <dbReference type="ARBA" id="ARBA00009295"/>
    </source>
</evidence>
<keyword evidence="8 13" id="KW-0560">Oxidoreductase</keyword>
<keyword evidence="6" id="KW-0276">Fatty acid metabolism</keyword>
<dbReference type="GO" id="GO:0005789">
    <property type="term" value="C:endoplasmic reticulum membrane"/>
    <property type="evidence" value="ECO:0007669"/>
    <property type="project" value="TreeGrafter"/>
</dbReference>
<name>A0AAJ6Z3U2_PAPXU</name>
<comment type="subcellular location">
    <subcellularLocation>
        <location evidence="1">Membrane</location>
        <topology evidence="1">Multi-pass membrane protein</topology>
    </subcellularLocation>
</comment>
<dbReference type="InterPro" id="IPR001522">
    <property type="entry name" value="FADS-1_CS"/>
</dbReference>
<evidence type="ECO:0000256" key="4">
    <source>
        <dbReference type="ARBA" id="ARBA00022692"/>
    </source>
</evidence>
<dbReference type="KEGG" id="pxu:106115783"/>
<keyword evidence="12 13" id="KW-0275">Fatty acid biosynthesis</keyword>
<evidence type="ECO:0000256" key="3">
    <source>
        <dbReference type="ARBA" id="ARBA00022516"/>
    </source>
</evidence>
<gene>
    <name evidence="16" type="primary">LOC106115783</name>
</gene>
<dbReference type="CDD" id="cd03505">
    <property type="entry name" value="Delta9-FADS-like"/>
    <property type="match status" value="1"/>
</dbReference>
<keyword evidence="3 13" id="KW-0444">Lipid biosynthesis</keyword>
<keyword evidence="5" id="KW-0479">Metal-binding</keyword>
<evidence type="ECO:0000256" key="11">
    <source>
        <dbReference type="ARBA" id="ARBA00023136"/>
    </source>
</evidence>
<feature type="transmembrane region" description="Helical" evidence="14">
    <location>
        <begin position="206"/>
        <end position="226"/>
    </location>
</feature>
<evidence type="ECO:0000256" key="13">
    <source>
        <dbReference type="RuleBase" id="RU000581"/>
    </source>
</evidence>
<keyword evidence="9" id="KW-0408">Iron</keyword>
<evidence type="ECO:0000259" key="15">
    <source>
        <dbReference type="Pfam" id="PF00487"/>
    </source>
</evidence>
<feature type="transmembrane region" description="Helical" evidence="14">
    <location>
        <begin position="31"/>
        <end position="49"/>
    </location>
</feature>
<keyword evidence="11 14" id="KW-0472">Membrane</keyword>
<comment type="cofactor">
    <cofactor evidence="13">
        <name>Fe(2+)</name>
        <dbReference type="ChEBI" id="CHEBI:29033"/>
    </cofactor>
</comment>
<evidence type="ECO:0000256" key="12">
    <source>
        <dbReference type="ARBA" id="ARBA00023160"/>
    </source>
</evidence>
<evidence type="ECO:0000256" key="1">
    <source>
        <dbReference type="ARBA" id="ARBA00004141"/>
    </source>
</evidence>
<accession>A0AAJ6Z3U2</accession>
<feature type="transmembrane region" description="Helical" evidence="14">
    <location>
        <begin position="173"/>
        <end position="194"/>
    </location>
</feature>
<dbReference type="GO" id="GO:0004768">
    <property type="term" value="F:stearoyl-CoA 9-desaturase activity"/>
    <property type="evidence" value="ECO:0007669"/>
    <property type="project" value="TreeGrafter"/>
</dbReference>
<organism evidence="16">
    <name type="scientific">Papilio xuthus</name>
    <name type="common">Asian swallowtail butterfly</name>
    <dbReference type="NCBI Taxonomy" id="66420"/>
    <lineage>
        <taxon>Eukaryota</taxon>
        <taxon>Metazoa</taxon>
        <taxon>Ecdysozoa</taxon>
        <taxon>Arthropoda</taxon>
        <taxon>Hexapoda</taxon>
        <taxon>Insecta</taxon>
        <taxon>Pterygota</taxon>
        <taxon>Neoptera</taxon>
        <taxon>Endopterygota</taxon>
        <taxon>Lepidoptera</taxon>
        <taxon>Glossata</taxon>
        <taxon>Ditrysia</taxon>
        <taxon>Papilionoidea</taxon>
        <taxon>Papilionidae</taxon>
        <taxon>Papilioninae</taxon>
        <taxon>Papilio</taxon>
    </lineage>
</organism>
<evidence type="ECO:0000256" key="9">
    <source>
        <dbReference type="ARBA" id="ARBA00023004"/>
    </source>
</evidence>
<proteinExistence type="inferred from homology"/>
<dbReference type="PANTHER" id="PTHR11351">
    <property type="entry name" value="ACYL-COA DESATURASE"/>
    <property type="match status" value="1"/>
</dbReference>
<dbReference type="InterPro" id="IPR005804">
    <property type="entry name" value="FA_desaturase_dom"/>
</dbReference>
<dbReference type="GO" id="GO:0005506">
    <property type="term" value="F:iron ion binding"/>
    <property type="evidence" value="ECO:0007669"/>
    <property type="project" value="TreeGrafter"/>
</dbReference>
<comment type="similarity">
    <text evidence="2 13">Belongs to the fatty acid desaturase type 1 family.</text>
</comment>
<comment type="domain">
    <text evidence="13">The histidine box domains are involved in binding the catalytic metal ions.</text>
</comment>
<dbReference type="AlphaFoldDB" id="A0AAJ6Z3U2"/>
<evidence type="ECO:0000313" key="16">
    <source>
        <dbReference type="RefSeq" id="XP_013164773.1"/>
    </source>
</evidence>
<dbReference type="Pfam" id="PF00487">
    <property type="entry name" value="FA_desaturase"/>
    <property type="match status" value="1"/>
</dbReference>
<keyword evidence="4 13" id="KW-0812">Transmembrane</keyword>
<evidence type="ECO:0000256" key="14">
    <source>
        <dbReference type="SAM" id="Phobius"/>
    </source>
</evidence>
<evidence type="ECO:0000256" key="7">
    <source>
        <dbReference type="ARBA" id="ARBA00022989"/>
    </source>
</evidence>
<dbReference type="PRINTS" id="PR00075">
    <property type="entry name" value="FACDDSATRASE"/>
</dbReference>
<feature type="transmembrane region" description="Helical" evidence="14">
    <location>
        <begin position="61"/>
        <end position="80"/>
    </location>
</feature>
<sequence>MSLSQPTELTEVSDEVTTCAPRKYKIVYTNILKYTVLHVFAFYGLYVTLTKAKWKTLIFHYVTTHLSAFGITVGAHRLWAHKAFKATLPMEVILMLLNSLAFQSTAFEWIRDHRLHHKYSDTDADPYNASRGFFFSHIGWLLVRKHPLVLKKGKTIDMSDIYNNPVLKFQQKYAIIVIGLCCYILPTIIPIYFWNETFYNSFHTNILRHVITLHATFSVNSIAHLYGTKPYDNNIKAVQSLIVTLVSNGEGYHNYHHVFPCDYRAAEYGCWLNTSKFLIDILAKFGLVYDLKMASDSVIKRRIERTGDGNVF</sequence>
<dbReference type="PROSITE" id="PS00476">
    <property type="entry name" value="FATTY_ACID_DESATUR_1"/>
    <property type="match status" value="1"/>
</dbReference>